<name>A0ABX2B2K7_9BACT</name>
<reference evidence="2 3" key="1">
    <citation type="submission" date="2020-05" db="EMBL/GenBank/DDBJ databases">
        <title>Distinct polysaccharide utilization as determinants for interspecies competition between intestinal Prevotella spp.</title>
        <authorList>
            <person name="Galvez E.J.C."/>
            <person name="Iljazovic A."/>
            <person name="Strowig T."/>
        </authorList>
    </citation>
    <scope>NUCLEOTIDE SEQUENCE [LARGE SCALE GENOMIC DNA]</scope>
    <source>
        <strain evidence="2 3">PCHR</strain>
    </source>
</reference>
<dbReference type="InterPro" id="IPR027853">
    <property type="entry name" value="DUF4492"/>
</dbReference>
<keyword evidence="1" id="KW-1133">Transmembrane helix</keyword>
<comment type="caution">
    <text evidence="2">The sequence shown here is derived from an EMBL/GenBank/DDBJ whole genome shotgun (WGS) entry which is preliminary data.</text>
</comment>
<evidence type="ECO:0000256" key="1">
    <source>
        <dbReference type="SAM" id="Phobius"/>
    </source>
</evidence>
<accession>A0ABX2B2K7</accession>
<dbReference type="RefSeq" id="WP_172343925.1">
    <property type="nucleotide sequence ID" value="NZ_CASTNK010000053.1"/>
</dbReference>
<proteinExistence type="predicted"/>
<keyword evidence="1" id="KW-0472">Membrane</keyword>
<dbReference type="Proteomes" id="UP000820977">
    <property type="component" value="Unassembled WGS sequence"/>
</dbReference>
<gene>
    <name evidence="2" type="ORF">HPS54_02680</name>
</gene>
<evidence type="ECO:0000313" key="3">
    <source>
        <dbReference type="Proteomes" id="UP000820977"/>
    </source>
</evidence>
<protein>
    <submittedName>
        <fullName evidence="2">DUF4492 domain-containing protein</fullName>
    </submittedName>
</protein>
<evidence type="ECO:0000313" key="2">
    <source>
        <dbReference type="EMBL" id="NPE24435.1"/>
    </source>
</evidence>
<keyword evidence="3" id="KW-1185">Reference proteome</keyword>
<feature type="transmembrane region" description="Helical" evidence="1">
    <location>
        <begin position="23"/>
        <end position="47"/>
    </location>
</feature>
<organism evidence="2 3">
    <name type="scientific">Xylanibacter caecicola</name>
    <dbReference type="NCBI Taxonomy" id="2736294"/>
    <lineage>
        <taxon>Bacteria</taxon>
        <taxon>Pseudomonadati</taxon>
        <taxon>Bacteroidota</taxon>
        <taxon>Bacteroidia</taxon>
        <taxon>Bacteroidales</taxon>
        <taxon>Prevotellaceae</taxon>
        <taxon>Xylanibacter</taxon>
    </lineage>
</organism>
<sequence>MKKTELFHRVSDFYYRRLGNMGLGRTLCVVVVLKLFIIFAVLKLFFFPDFIRSKVPRGNKADYVSSQVIGRAVDGKQTGDS</sequence>
<dbReference type="Pfam" id="PF14899">
    <property type="entry name" value="DUF4492"/>
    <property type="match status" value="1"/>
</dbReference>
<dbReference type="EMBL" id="JABKKJ010000002">
    <property type="protein sequence ID" value="NPE24435.1"/>
    <property type="molecule type" value="Genomic_DNA"/>
</dbReference>
<keyword evidence="1" id="KW-0812">Transmembrane</keyword>